<evidence type="ECO:0000256" key="5">
    <source>
        <dbReference type="ARBA" id="ARBA00023136"/>
    </source>
</evidence>
<gene>
    <name evidence="8" type="ORF">EPV75_01325</name>
</gene>
<evidence type="ECO:0000256" key="2">
    <source>
        <dbReference type="ARBA" id="ARBA00022475"/>
    </source>
</evidence>
<dbReference type="GO" id="GO:0005886">
    <property type="term" value="C:plasma membrane"/>
    <property type="evidence" value="ECO:0007669"/>
    <property type="project" value="UniProtKB-SubCell"/>
</dbReference>
<dbReference type="InterPro" id="IPR050638">
    <property type="entry name" value="AA-Vitamin_Transporters"/>
</dbReference>
<evidence type="ECO:0000313" key="8">
    <source>
        <dbReference type="EMBL" id="QAB14408.1"/>
    </source>
</evidence>
<dbReference type="InterPro" id="IPR037185">
    <property type="entry name" value="EmrE-like"/>
</dbReference>
<evidence type="ECO:0000259" key="7">
    <source>
        <dbReference type="Pfam" id="PF00892"/>
    </source>
</evidence>
<keyword evidence="9" id="KW-1185">Reference proteome</keyword>
<organism evidence="8 9">
    <name type="scientific">Hydrogenovibrio thermophilus</name>
    <dbReference type="NCBI Taxonomy" id="265883"/>
    <lineage>
        <taxon>Bacteria</taxon>
        <taxon>Pseudomonadati</taxon>
        <taxon>Pseudomonadota</taxon>
        <taxon>Gammaproteobacteria</taxon>
        <taxon>Thiotrichales</taxon>
        <taxon>Piscirickettsiaceae</taxon>
        <taxon>Hydrogenovibrio</taxon>
    </lineage>
</organism>
<dbReference type="SUPFAM" id="SSF103481">
    <property type="entry name" value="Multidrug resistance efflux transporter EmrE"/>
    <property type="match status" value="2"/>
</dbReference>
<accession>A0A451G4K6</accession>
<protein>
    <submittedName>
        <fullName evidence="8">DMT family transporter</fullName>
    </submittedName>
</protein>
<keyword evidence="3 6" id="KW-0812">Transmembrane</keyword>
<dbReference type="Pfam" id="PF00892">
    <property type="entry name" value="EamA"/>
    <property type="match status" value="2"/>
</dbReference>
<dbReference type="RefSeq" id="WP_128384217.1">
    <property type="nucleotide sequence ID" value="NZ_CP035033.1"/>
</dbReference>
<feature type="transmembrane region" description="Helical" evidence="6">
    <location>
        <begin position="165"/>
        <end position="184"/>
    </location>
</feature>
<evidence type="ECO:0000256" key="3">
    <source>
        <dbReference type="ARBA" id="ARBA00022692"/>
    </source>
</evidence>
<keyword evidence="4 6" id="KW-1133">Transmembrane helix</keyword>
<keyword evidence="5 6" id="KW-0472">Membrane</keyword>
<evidence type="ECO:0000256" key="6">
    <source>
        <dbReference type="SAM" id="Phobius"/>
    </source>
</evidence>
<name>A0A451G4K6_9GAMM</name>
<dbReference type="PANTHER" id="PTHR32322:SF18">
    <property type="entry name" value="S-ADENOSYLMETHIONINE_S-ADENOSYLHOMOCYSTEINE TRANSPORTER"/>
    <property type="match status" value="1"/>
</dbReference>
<comment type="subcellular location">
    <subcellularLocation>
        <location evidence="1">Cell membrane</location>
        <topology evidence="1">Multi-pass membrane protein</topology>
    </subcellularLocation>
</comment>
<feature type="domain" description="EamA" evidence="7">
    <location>
        <begin position="167"/>
        <end position="302"/>
    </location>
</feature>
<feature type="domain" description="EamA" evidence="7">
    <location>
        <begin position="12"/>
        <end position="150"/>
    </location>
</feature>
<proteinExistence type="predicted"/>
<dbReference type="Proteomes" id="UP000285478">
    <property type="component" value="Chromosome"/>
</dbReference>
<feature type="transmembrane region" description="Helical" evidence="6">
    <location>
        <begin position="134"/>
        <end position="150"/>
    </location>
</feature>
<evidence type="ECO:0000313" key="9">
    <source>
        <dbReference type="Proteomes" id="UP000285478"/>
    </source>
</evidence>
<keyword evidence="2" id="KW-1003">Cell membrane</keyword>
<dbReference type="EMBL" id="CP035033">
    <property type="protein sequence ID" value="QAB14408.1"/>
    <property type="molecule type" value="Genomic_DNA"/>
</dbReference>
<dbReference type="KEGG" id="htr:EPV75_01325"/>
<evidence type="ECO:0000256" key="4">
    <source>
        <dbReference type="ARBA" id="ARBA00022989"/>
    </source>
</evidence>
<feature type="transmembrane region" description="Helical" evidence="6">
    <location>
        <begin position="196"/>
        <end position="218"/>
    </location>
</feature>
<dbReference type="InterPro" id="IPR000620">
    <property type="entry name" value="EamA_dom"/>
</dbReference>
<feature type="transmembrane region" description="Helical" evidence="6">
    <location>
        <begin position="261"/>
        <end position="279"/>
    </location>
</feature>
<dbReference type="AlphaFoldDB" id="A0A451G4K6"/>
<evidence type="ECO:0000256" key="1">
    <source>
        <dbReference type="ARBA" id="ARBA00004651"/>
    </source>
</evidence>
<feature type="transmembrane region" description="Helical" evidence="6">
    <location>
        <begin position="46"/>
        <end position="66"/>
    </location>
</feature>
<sequence>MMRPLAQSPLWFGFFLAVFGTALFSLKSILIKLAYAEGLNTDSVLMLRMAIALPIYLAILVWLARTPGRHPDNRWEKFGWIFFLGFIGYFLSSWLDLKGLEMISAQLERLTLFTYPILVAVLGALFFKTPITRKIFLSLLITYGGLWLVFHQEQSLAEKLGSDDTWLGTLLVFLAALSFSFYVLISKKIIHQVGSLWFTSLAMSVSSLFVLAYFAGLIGFEHLNVTPTAWLWLILLAIFSTVIPSFMIAEAIALIGPAQTGIIGTLGPIVTIGLAVWLLGEPFSIYHAIGISLVIAGVLVLTVNKGQKTSS</sequence>
<dbReference type="PANTHER" id="PTHR32322">
    <property type="entry name" value="INNER MEMBRANE TRANSPORTER"/>
    <property type="match status" value="1"/>
</dbReference>
<feature type="transmembrane region" description="Helical" evidence="6">
    <location>
        <begin position="78"/>
        <end position="95"/>
    </location>
</feature>
<feature type="transmembrane region" description="Helical" evidence="6">
    <location>
        <begin position="110"/>
        <end position="127"/>
    </location>
</feature>
<feature type="transmembrane region" description="Helical" evidence="6">
    <location>
        <begin position="230"/>
        <end position="249"/>
    </location>
</feature>
<reference evidence="8 9" key="1">
    <citation type="journal article" date="2018" name="Environ. Microbiol.">
        <title>Genomes of ubiquitous marine and hypersaline Hydrogenovibrio, Thiomicrorhabdus and Thiomicrospira spp. encode a diversity of mechanisms to sustain chemolithoautotrophy in heterogeneous environments.</title>
        <authorList>
            <person name="Scott K.M."/>
            <person name="Williams J."/>
            <person name="Porter C.M.B."/>
            <person name="Russel S."/>
            <person name="Harmer T.L."/>
            <person name="Paul J.H."/>
            <person name="Antonen K.M."/>
            <person name="Bridges M.K."/>
            <person name="Camper G.J."/>
            <person name="Campla C.K."/>
            <person name="Casella L.G."/>
            <person name="Chase E."/>
            <person name="Conrad J.W."/>
            <person name="Cruz M.C."/>
            <person name="Dunlap D.S."/>
            <person name="Duran L."/>
            <person name="Fahsbender E.M."/>
            <person name="Goldsmith D.B."/>
            <person name="Keeley R.F."/>
            <person name="Kondoff M.R."/>
            <person name="Kussy B.I."/>
            <person name="Lane M.K."/>
            <person name="Lawler S."/>
            <person name="Leigh B.A."/>
            <person name="Lewis C."/>
            <person name="Lostal L.M."/>
            <person name="Marking D."/>
            <person name="Mancera P.A."/>
            <person name="McClenthan E.C."/>
            <person name="McIntyre E.A."/>
            <person name="Mine J.A."/>
            <person name="Modi S."/>
            <person name="Moore B.D."/>
            <person name="Morgan W.A."/>
            <person name="Nelson K.M."/>
            <person name="Nguyen K.N."/>
            <person name="Ogburn N."/>
            <person name="Parrino D.G."/>
            <person name="Pedapudi A.D."/>
            <person name="Pelham R.P."/>
            <person name="Preece A.M."/>
            <person name="Rampersad E.A."/>
            <person name="Richardson J.C."/>
            <person name="Rodgers C.M."/>
            <person name="Schaffer B.L."/>
            <person name="Sheridan N.E."/>
            <person name="Solone M.R."/>
            <person name="Staley Z.R."/>
            <person name="Tabuchi M."/>
            <person name="Waide R.J."/>
            <person name="Wanjugi P.W."/>
            <person name="Young S."/>
            <person name="Clum A."/>
            <person name="Daum C."/>
            <person name="Huntemann M."/>
            <person name="Ivanova N."/>
            <person name="Kyrpides N."/>
            <person name="Mikhailova N."/>
            <person name="Palaniappan K."/>
            <person name="Pillay M."/>
            <person name="Reddy T.B.K."/>
            <person name="Shapiro N."/>
            <person name="Stamatis D."/>
            <person name="Varghese N."/>
            <person name="Woyke T."/>
            <person name="Boden R."/>
            <person name="Freyermuth S.K."/>
            <person name="Kerfeld C.A."/>
        </authorList>
    </citation>
    <scope>NUCLEOTIDE SEQUENCE [LARGE SCALE GENOMIC DNA]</scope>
    <source>
        <strain evidence="8 9">JR-2</strain>
    </source>
</reference>
<feature type="transmembrane region" description="Helical" evidence="6">
    <location>
        <begin position="285"/>
        <end position="303"/>
    </location>
</feature>